<dbReference type="RefSeq" id="XP_014680790.1">
    <property type="nucleotide sequence ID" value="XM_014825304.1"/>
</dbReference>
<sequence>MSRPIKKIVKGSWQNEGNGARVLRSIGGSQLRNLDPFLMLDEFCVTWPAGFPDHPHRGFETVTYMISGATEHEDFVGHKGVIKVGDVQWMTAGRGVMHSEMPHGDKEAIGLQLWVNLKKTDKMVQPSYQELKDADIPKVTSEGVTVKIIAGETMGVKSQVRTLTPSYYFDISMEKGAHMKLPLPKGWTTFVYTLTGTVQFGPSAQVKEVEEHSTVVFEDGEMVEAQNKGDKPARFVLLSGQPIGEPVVQHGPFVMNTAEDIQATIKDYHNTTNGFERARKWKSRSGNRLLQSS</sequence>
<feature type="domain" description="Pirin N-terminal" evidence="3">
    <location>
        <begin position="21"/>
        <end position="115"/>
    </location>
</feature>
<dbReference type="GeneID" id="106820755"/>
<dbReference type="PANTHER" id="PTHR13903">
    <property type="entry name" value="PIRIN-RELATED"/>
    <property type="match status" value="1"/>
</dbReference>
<dbReference type="InterPro" id="IPR014710">
    <property type="entry name" value="RmlC-like_jellyroll"/>
</dbReference>
<proteinExistence type="inferred from homology"/>
<dbReference type="RefSeq" id="XP_014680794.1">
    <property type="nucleotide sequence ID" value="XM_014825308.1"/>
</dbReference>
<keyword evidence="5" id="KW-1185">Reference proteome</keyword>
<dbReference type="RefSeq" id="XP_014680795.1">
    <property type="nucleotide sequence ID" value="XM_014825309.1"/>
</dbReference>
<name>A0ABM1F8M4_PRICU</name>
<dbReference type="Pfam" id="PF02678">
    <property type="entry name" value="Pirin"/>
    <property type="match status" value="1"/>
</dbReference>
<dbReference type="InterPro" id="IPR012093">
    <property type="entry name" value="Pirin"/>
</dbReference>
<reference evidence="6 7" key="1">
    <citation type="submission" date="2025-05" db="UniProtKB">
        <authorList>
            <consortium name="RefSeq"/>
        </authorList>
    </citation>
    <scope>IDENTIFICATION</scope>
</reference>
<dbReference type="RefSeq" id="XP_014680796.1">
    <property type="nucleotide sequence ID" value="XM_014825310.1"/>
</dbReference>
<comment type="similarity">
    <text evidence="1 2">Belongs to the pirin family.</text>
</comment>
<evidence type="ECO:0000313" key="11">
    <source>
        <dbReference type="RefSeq" id="XP_014680795.1"/>
    </source>
</evidence>
<organism evidence="5 11">
    <name type="scientific">Priapulus caudatus</name>
    <name type="common">Priapulid worm</name>
    <dbReference type="NCBI Taxonomy" id="37621"/>
    <lineage>
        <taxon>Eukaryota</taxon>
        <taxon>Metazoa</taxon>
        <taxon>Ecdysozoa</taxon>
        <taxon>Scalidophora</taxon>
        <taxon>Priapulida</taxon>
        <taxon>Priapulimorpha</taxon>
        <taxon>Priapulimorphida</taxon>
        <taxon>Priapulidae</taxon>
        <taxon>Priapulus</taxon>
    </lineage>
</organism>
<dbReference type="Pfam" id="PF05726">
    <property type="entry name" value="Pirin_C"/>
    <property type="match status" value="1"/>
</dbReference>
<dbReference type="PANTHER" id="PTHR13903:SF8">
    <property type="entry name" value="PIRIN"/>
    <property type="match status" value="1"/>
</dbReference>
<evidence type="ECO:0000256" key="1">
    <source>
        <dbReference type="ARBA" id="ARBA00008416"/>
    </source>
</evidence>
<dbReference type="Proteomes" id="UP000695022">
    <property type="component" value="Unplaced"/>
</dbReference>
<dbReference type="Gene3D" id="2.60.120.10">
    <property type="entry name" value="Jelly Rolls"/>
    <property type="match status" value="2"/>
</dbReference>
<dbReference type="InterPro" id="IPR011051">
    <property type="entry name" value="RmlC_Cupin_sf"/>
</dbReference>
<dbReference type="RefSeq" id="XP_014680789.1">
    <property type="nucleotide sequence ID" value="XM_014825303.1"/>
</dbReference>
<evidence type="ECO:0000313" key="7">
    <source>
        <dbReference type="RefSeq" id="XP_014680790.1"/>
    </source>
</evidence>
<evidence type="ECO:0000256" key="2">
    <source>
        <dbReference type="RuleBase" id="RU003457"/>
    </source>
</evidence>
<accession>A0ABM1F8M4</accession>
<protein>
    <submittedName>
        <fullName evidence="6 7">Pirin-like isoform X1</fullName>
    </submittedName>
</protein>
<dbReference type="CDD" id="cd02247">
    <property type="entry name" value="cupin_pirin_C"/>
    <property type="match status" value="1"/>
</dbReference>
<evidence type="ECO:0000313" key="9">
    <source>
        <dbReference type="RefSeq" id="XP_014680792.1"/>
    </source>
</evidence>
<evidence type="ECO:0000313" key="6">
    <source>
        <dbReference type="RefSeq" id="XP_014680789.1"/>
    </source>
</evidence>
<evidence type="ECO:0000313" key="8">
    <source>
        <dbReference type="RefSeq" id="XP_014680791.1"/>
    </source>
</evidence>
<dbReference type="RefSeq" id="XP_014680792.1">
    <property type="nucleotide sequence ID" value="XM_014825306.1"/>
</dbReference>
<dbReference type="CDD" id="cd02909">
    <property type="entry name" value="cupin_pirin_N"/>
    <property type="match status" value="1"/>
</dbReference>
<dbReference type="InterPro" id="IPR008778">
    <property type="entry name" value="Pirin_C_dom"/>
</dbReference>
<dbReference type="SUPFAM" id="SSF51182">
    <property type="entry name" value="RmlC-like cupins"/>
    <property type="match status" value="1"/>
</dbReference>
<evidence type="ECO:0000313" key="12">
    <source>
        <dbReference type="RefSeq" id="XP_014680796.1"/>
    </source>
</evidence>
<evidence type="ECO:0000313" key="10">
    <source>
        <dbReference type="RefSeq" id="XP_014680794.1"/>
    </source>
</evidence>
<dbReference type="PIRSF" id="PIRSF006232">
    <property type="entry name" value="Pirin"/>
    <property type="match status" value="1"/>
</dbReference>
<evidence type="ECO:0000259" key="3">
    <source>
        <dbReference type="Pfam" id="PF02678"/>
    </source>
</evidence>
<dbReference type="RefSeq" id="XP_014680791.1">
    <property type="nucleotide sequence ID" value="XM_014825305.1"/>
</dbReference>
<dbReference type="InterPro" id="IPR003829">
    <property type="entry name" value="Pirin_N_dom"/>
</dbReference>
<feature type="domain" description="Pirin C-terminal" evidence="4">
    <location>
        <begin position="168"/>
        <end position="273"/>
    </location>
</feature>
<evidence type="ECO:0000259" key="4">
    <source>
        <dbReference type="Pfam" id="PF05726"/>
    </source>
</evidence>
<evidence type="ECO:0000313" key="5">
    <source>
        <dbReference type="Proteomes" id="UP000695022"/>
    </source>
</evidence>
<gene>
    <name evidence="6 7 8 9 10 11 12" type="primary">LOC106820755</name>
</gene>